<evidence type="ECO:0000313" key="1">
    <source>
        <dbReference type="EMBL" id="KAF9600364.1"/>
    </source>
</evidence>
<comment type="caution">
    <text evidence="1">The sequence shown here is derived from an EMBL/GenBank/DDBJ whole genome shotgun (WGS) entry which is preliminary data.</text>
</comment>
<gene>
    <name evidence="1" type="ORF">IFM89_008599</name>
</gene>
<dbReference type="PANTHER" id="PTHR12904">
    <property type="match status" value="1"/>
</dbReference>
<keyword evidence="2" id="KW-1185">Reference proteome</keyword>
<dbReference type="InterPro" id="IPR001611">
    <property type="entry name" value="Leu-rich_rpt"/>
</dbReference>
<dbReference type="InterPro" id="IPR032675">
    <property type="entry name" value="LRR_dom_sf"/>
</dbReference>
<accession>A0A835HL67</accession>
<dbReference type="InterPro" id="IPR006553">
    <property type="entry name" value="Leu-rich_rpt_Cys-con_subtyp"/>
</dbReference>
<dbReference type="Gene3D" id="3.80.10.10">
    <property type="entry name" value="Ribonuclease Inhibitor"/>
    <property type="match status" value="4"/>
</dbReference>
<name>A0A835HL67_9MAGN</name>
<dbReference type="InterPro" id="IPR051341">
    <property type="entry name" value="Zyg-11_UBL_adapter"/>
</dbReference>
<dbReference type="AlphaFoldDB" id="A0A835HL67"/>
<dbReference type="SUPFAM" id="SSF52058">
    <property type="entry name" value="L domain-like"/>
    <property type="match status" value="1"/>
</dbReference>
<dbReference type="OrthoDB" id="550575at2759"/>
<evidence type="ECO:0000313" key="2">
    <source>
        <dbReference type="Proteomes" id="UP000631114"/>
    </source>
</evidence>
<organism evidence="1 2">
    <name type="scientific">Coptis chinensis</name>
    <dbReference type="NCBI Taxonomy" id="261450"/>
    <lineage>
        <taxon>Eukaryota</taxon>
        <taxon>Viridiplantae</taxon>
        <taxon>Streptophyta</taxon>
        <taxon>Embryophyta</taxon>
        <taxon>Tracheophyta</taxon>
        <taxon>Spermatophyta</taxon>
        <taxon>Magnoliopsida</taxon>
        <taxon>Ranunculales</taxon>
        <taxon>Ranunculaceae</taxon>
        <taxon>Coptidoideae</taxon>
        <taxon>Coptis</taxon>
    </lineage>
</organism>
<dbReference type="PANTHER" id="PTHR12904:SF23">
    <property type="entry name" value="PROTEIN ZER-1 HOMOLOG"/>
    <property type="match status" value="1"/>
</dbReference>
<protein>
    <submittedName>
        <fullName evidence="1">Uncharacterized protein</fullName>
    </submittedName>
</protein>
<reference evidence="1 2" key="1">
    <citation type="submission" date="2020-10" db="EMBL/GenBank/DDBJ databases">
        <title>The Coptis chinensis genome and diversification of protoberbering-type alkaloids.</title>
        <authorList>
            <person name="Wang B."/>
            <person name="Shu S."/>
            <person name="Song C."/>
            <person name="Liu Y."/>
        </authorList>
    </citation>
    <scope>NUCLEOTIDE SEQUENCE [LARGE SCALE GENOMIC DNA]</scope>
    <source>
        <strain evidence="1">HL-2020</strain>
        <tissue evidence="1">Leaf</tissue>
    </source>
</reference>
<proteinExistence type="predicted"/>
<dbReference type="Pfam" id="PF13516">
    <property type="entry name" value="LRR_6"/>
    <property type="match status" value="2"/>
</dbReference>
<dbReference type="EMBL" id="JADFTS010000006">
    <property type="protein sequence ID" value="KAF9600364.1"/>
    <property type="molecule type" value="Genomic_DNA"/>
</dbReference>
<dbReference type="SMART" id="SM00367">
    <property type="entry name" value="LRR_CC"/>
    <property type="match status" value="7"/>
</dbReference>
<dbReference type="Proteomes" id="UP000631114">
    <property type="component" value="Unassembled WGS sequence"/>
</dbReference>
<sequence length="671" mass="74450">MESGLVELCISSASESKESIEKWRRQRRTLEKLPTPLAEALLRRLLTRRLVSPSLLEVFQHCIEEINLKGENLVDAEWMAYLGAFRYLQTLILADCRSITSSALWPLTGMNNLKELDLSRCMKVTDAGVLHLISIRNLEKLSVSETSLTADGVAQLSSLKKLYSLDLGGLPVTDSALSSLQVLRKLEYLDMWGSKISNNGAALLKMFLMLKFLNLAWTKVSKVPYLPSLTSLNISNCSVESIFEQGYYGVKAPHLAMLHLSGIEVTDVHEIFSYIDPRRLSYLDLSNSFLHNFQFLVNMTALEHLDVSFSRVEDDSVELIAHVGTTLKFLNLGNTRVSSAGIECLAGCIPNVETLILSHTAVDDTALPYIGMMPSLKVIDLSSSNIKGVLFLVFQISVTSVMEVCSPSYAVNLSKATNRRAKVLPGHLTAWPQGIGVVSCVSCPNTGTTPNETDNGFCHLVGNELDQILSLTALQNLNSLERLDLEETQVTDGALQPLSSMKDLMFLSLKSDFLTDASLLFLSSLLNLKFLGIRGAVLTNAGLLSFNPPPLLEILDLRDCWLLTEDALLSYCESYSQIEVRHEHIHNCTAAQIVFHDSSAIRGTSRPVILRPKLAKSSPAKTCTPCIPFRKEVFVDERLKYSRKELLELKSSPLPRVSYLFHNALELLKIQ</sequence>